<accession>A0ABV7VWJ3</accession>
<reference evidence="2" key="1">
    <citation type="journal article" date="2019" name="Int. J. Syst. Evol. Microbiol.">
        <title>The Global Catalogue of Microorganisms (GCM) 10K type strain sequencing project: providing services to taxonomists for standard genome sequencing and annotation.</title>
        <authorList>
            <consortium name="The Broad Institute Genomics Platform"/>
            <consortium name="The Broad Institute Genome Sequencing Center for Infectious Disease"/>
            <person name="Wu L."/>
            <person name="Ma J."/>
        </authorList>
    </citation>
    <scope>NUCLEOTIDE SEQUENCE [LARGE SCALE GENOMIC DNA]</scope>
    <source>
        <strain evidence="2">KCTC 42424</strain>
    </source>
</reference>
<dbReference type="SUPFAM" id="SSF48371">
    <property type="entry name" value="ARM repeat"/>
    <property type="match status" value="1"/>
</dbReference>
<dbReference type="Gene3D" id="1.25.40.290">
    <property type="entry name" value="ARM repeat domains"/>
    <property type="match status" value="1"/>
</dbReference>
<protein>
    <recommendedName>
        <fullName evidence="3">DNA alkylation repair protein</fullName>
    </recommendedName>
</protein>
<sequence length="371" mass="42222">MAEALKDQYGPEVVDWLAQQICQVYPAFNASQYRQAVLPGFDSLELMARGKHMAQQLHHFLPHDYPRAMDILVRSMGVKLQDSRSFSMSAFYYLPHSFYISEFGLDDFEPSMAAMYQLTQRFTAEFCIRPFLLRYPQQTLARLHQWLTDPNEHVRRLVSEGTRPRLPWGMALKPFKQDPAAVLPLLEQLKDDESLYVRRSVANNLNDIGKDNLAILCDVCRRWLTDADDNRRWLINHALRSAIKRAEPEALAVLGYGRDIDVAIDAVSISPQQARRGDQLTLQFCLTNRAAAAQPLLVDLVVDYVKANGRIGAKVFKLKTLQLDGGESVLLSKRVSLKNMSTRKHYAGRHVVHVLINGVSSELGQFQLQID</sequence>
<organism evidence="1 2">
    <name type="scientific">Bacterioplanoides pacificum</name>
    <dbReference type="NCBI Taxonomy" id="1171596"/>
    <lineage>
        <taxon>Bacteria</taxon>
        <taxon>Pseudomonadati</taxon>
        <taxon>Pseudomonadota</taxon>
        <taxon>Gammaproteobacteria</taxon>
        <taxon>Oceanospirillales</taxon>
        <taxon>Oceanospirillaceae</taxon>
        <taxon>Bacterioplanoides</taxon>
    </lineage>
</organism>
<gene>
    <name evidence="1" type="ORF">ACFOMG_13200</name>
</gene>
<dbReference type="Proteomes" id="UP001595722">
    <property type="component" value="Unassembled WGS sequence"/>
</dbReference>
<keyword evidence="2" id="KW-1185">Reference proteome</keyword>
<proteinExistence type="predicted"/>
<evidence type="ECO:0008006" key="3">
    <source>
        <dbReference type="Google" id="ProtNLM"/>
    </source>
</evidence>
<evidence type="ECO:0000313" key="1">
    <source>
        <dbReference type="EMBL" id="MFC3681057.1"/>
    </source>
</evidence>
<dbReference type="RefSeq" id="WP_376867226.1">
    <property type="nucleotide sequence ID" value="NZ_JBHRYB010000013.1"/>
</dbReference>
<evidence type="ECO:0000313" key="2">
    <source>
        <dbReference type="Proteomes" id="UP001595722"/>
    </source>
</evidence>
<dbReference type="InterPro" id="IPR016024">
    <property type="entry name" value="ARM-type_fold"/>
</dbReference>
<comment type="caution">
    <text evidence="1">The sequence shown here is derived from an EMBL/GenBank/DDBJ whole genome shotgun (WGS) entry which is preliminary data.</text>
</comment>
<name>A0ABV7VWJ3_9GAMM</name>
<dbReference type="EMBL" id="JBHRYB010000013">
    <property type="protein sequence ID" value="MFC3681057.1"/>
    <property type="molecule type" value="Genomic_DNA"/>
</dbReference>